<keyword evidence="1" id="KW-0675">Receptor</keyword>
<evidence type="ECO:0000313" key="1">
    <source>
        <dbReference type="EMBL" id="MBX33575.1"/>
    </source>
</evidence>
<dbReference type="AlphaFoldDB" id="A0A2P2MTN5"/>
<organism evidence="1">
    <name type="scientific">Rhizophora mucronata</name>
    <name type="common">Asiatic mangrove</name>
    <dbReference type="NCBI Taxonomy" id="61149"/>
    <lineage>
        <taxon>Eukaryota</taxon>
        <taxon>Viridiplantae</taxon>
        <taxon>Streptophyta</taxon>
        <taxon>Embryophyta</taxon>
        <taxon>Tracheophyta</taxon>
        <taxon>Spermatophyta</taxon>
        <taxon>Magnoliopsida</taxon>
        <taxon>eudicotyledons</taxon>
        <taxon>Gunneridae</taxon>
        <taxon>Pentapetalae</taxon>
        <taxon>rosids</taxon>
        <taxon>fabids</taxon>
        <taxon>Malpighiales</taxon>
        <taxon>Rhizophoraceae</taxon>
        <taxon>Rhizophora</taxon>
    </lineage>
</organism>
<name>A0A2P2MTN5_RHIMU</name>
<proteinExistence type="predicted"/>
<protein>
    <submittedName>
        <fullName evidence="1">NMDA receptor-regulated protein</fullName>
    </submittedName>
</protein>
<dbReference type="EMBL" id="GGEC01053091">
    <property type="protein sequence ID" value="MBX33575.1"/>
    <property type="molecule type" value="Transcribed_RNA"/>
</dbReference>
<reference evidence="1" key="1">
    <citation type="submission" date="2018-02" db="EMBL/GenBank/DDBJ databases">
        <title>Rhizophora mucronata_Transcriptome.</title>
        <authorList>
            <person name="Meera S.P."/>
            <person name="Sreeshan A."/>
            <person name="Augustine A."/>
        </authorList>
    </citation>
    <scope>NUCLEOTIDE SEQUENCE</scope>
    <source>
        <tissue evidence="1">Leaf</tissue>
    </source>
</reference>
<sequence>MKVYKNVLGLLQTLGNILLMKLINWMPCTIHLRSNTLGLLLLREFHSIFYKATSFGKLQKIILGPY</sequence>
<accession>A0A2P2MTN5</accession>